<proteinExistence type="predicted"/>
<gene>
    <name evidence="1" type="ORF">Ltuc_0614</name>
</gene>
<protein>
    <submittedName>
        <fullName evidence="1">Uncharacterized protein</fullName>
    </submittedName>
</protein>
<dbReference type="EMBL" id="LNZA01000001">
    <property type="protein sequence ID" value="KTD72767.1"/>
    <property type="molecule type" value="Genomic_DNA"/>
</dbReference>
<dbReference type="Proteomes" id="UP000054693">
    <property type="component" value="Unassembled WGS sequence"/>
</dbReference>
<keyword evidence="2" id="KW-1185">Reference proteome</keyword>
<dbReference type="AlphaFoldDB" id="A0A0W0ZUD0"/>
<evidence type="ECO:0000313" key="2">
    <source>
        <dbReference type="Proteomes" id="UP000054693"/>
    </source>
</evidence>
<dbReference type="PATRIC" id="fig|40335.7.peg.637"/>
<evidence type="ECO:0000313" key="1">
    <source>
        <dbReference type="EMBL" id="KTD72767.1"/>
    </source>
</evidence>
<sequence length="51" mass="6098">MRALDPDPFRKEERQLQFNSEFNTIDPSSFFYQLPKNMTSDSLQLFPQKIT</sequence>
<accession>A0A0W0ZUD0</accession>
<comment type="caution">
    <text evidence="1">The sequence shown here is derived from an EMBL/GenBank/DDBJ whole genome shotgun (WGS) entry which is preliminary data.</text>
</comment>
<organism evidence="1 2">
    <name type="scientific">Legionella tucsonensis</name>
    <dbReference type="NCBI Taxonomy" id="40335"/>
    <lineage>
        <taxon>Bacteria</taxon>
        <taxon>Pseudomonadati</taxon>
        <taxon>Pseudomonadota</taxon>
        <taxon>Gammaproteobacteria</taxon>
        <taxon>Legionellales</taxon>
        <taxon>Legionellaceae</taxon>
        <taxon>Legionella</taxon>
    </lineage>
</organism>
<reference evidence="1 2" key="1">
    <citation type="submission" date="2015-11" db="EMBL/GenBank/DDBJ databases">
        <title>Genomic analysis of 38 Legionella species identifies large and diverse effector repertoires.</title>
        <authorList>
            <person name="Burstein D."/>
            <person name="Amaro F."/>
            <person name="Zusman T."/>
            <person name="Lifshitz Z."/>
            <person name="Cohen O."/>
            <person name="Gilbert J.A."/>
            <person name="Pupko T."/>
            <person name="Shuman H.A."/>
            <person name="Segal G."/>
        </authorList>
    </citation>
    <scope>NUCLEOTIDE SEQUENCE [LARGE SCALE GENOMIC DNA]</scope>
    <source>
        <strain evidence="1 2">ATCC 49180</strain>
    </source>
</reference>
<name>A0A0W0ZUD0_9GAMM</name>